<reference evidence="2 3" key="1">
    <citation type="submission" date="2019-08" db="EMBL/GenBank/DDBJ databases">
        <authorList>
            <person name="Shi S."/>
        </authorList>
    </citation>
    <scope>NUCLEOTIDE SEQUENCE [LARGE SCALE GENOMIC DNA]</scope>
    <source>
        <strain evidence="2 3">GY10130</strain>
    </source>
</reference>
<dbReference type="OrthoDB" id="597977at2"/>
<keyword evidence="3" id="KW-1185">Reference proteome</keyword>
<comment type="caution">
    <text evidence="2">The sequence shown here is derived from an EMBL/GenBank/DDBJ whole genome shotgun (WGS) entry which is preliminary data.</text>
</comment>
<dbReference type="Proteomes" id="UP000321926">
    <property type="component" value="Unassembled WGS sequence"/>
</dbReference>
<accession>A0A5C8K7N1</accession>
<proteinExistence type="predicted"/>
<dbReference type="InterPro" id="IPR009061">
    <property type="entry name" value="DNA-bd_dom_put_sf"/>
</dbReference>
<dbReference type="AlphaFoldDB" id="A0A5C8K7N1"/>
<evidence type="ECO:0000259" key="1">
    <source>
        <dbReference type="Pfam" id="PF12728"/>
    </source>
</evidence>
<dbReference type="EMBL" id="VRTY01000039">
    <property type="protein sequence ID" value="TXK45826.1"/>
    <property type="molecule type" value="Genomic_DNA"/>
</dbReference>
<evidence type="ECO:0000313" key="3">
    <source>
        <dbReference type="Proteomes" id="UP000321926"/>
    </source>
</evidence>
<organism evidence="2 3">
    <name type="scientific">Pontibacter qinzhouensis</name>
    <dbReference type="NCBI Taxonomy" id="2603253"/>
    <lineage>
        <taxon>Bacteria</taxon>
        <taxon>Pseudomonadati</taxon>
        <taxon>Bacteroidota</taxon>
        <taxon>Cytophagia</taxon>
        <taxon>Cytophagales</taxon>
        <taxon>Hymenobacteraceae</taxon>
        <taxon>Pontibacter</taxon>
    </lineage>
</organism>
<feature type="domain" description="Helix-turn-helix" evidence="1">
    <location>
        <begin position="39"/>
        <end position="88"/>
    </location>
</feature>
<dbReference type="SUPFAM" id="SSF46955">
    <property type="entry name" value="Putative DNA-binding domain"/>
    <property type="match status" value="1"/>
</dbReference>
<dbReference type="InterPro" id="IPR041657">
    <property type="entry name" value="HTH_17"/>
</dbReference>
<gene>
    <name evidence="2" type="ORF">FVR03_11575</name>
</gene>
<sequence>MEHFTFEQLPQALSLLHEKINRIERLLTEQQPLVEKEMLLNVSQAAAFLHLSVATLYTKVSCREVPFSKRGKRLYFRKSELEEWVRQGRRKTVSEIRQEAVQKASNNGRKRK</sequence>
<protein>
    <submittedName>
        <fullName evidence="2">Helix-turn-helix domain-containing protein</fullName>
    </submittedName>
</protein>
<evidence type="ECO:0000313" key="2">
    <source>
        <dbReference type="EMBL" id="TXK45826.1"/>
    </source>
</evidence>
<name>A0A5C8K7N1_9BACT</name>
<dbReference type="Pfam" id="PF12728">
    <property type="entry name" value="HTH_17"/>
    <property type="match status" value="1"/>
</dbReference>
<dbReference type="RefSeq" id="WP_147921913.1">
    <property type="nucleotide sequence ID" value="NZ_VRTY01000039.1"/>
</dbReference>